<proteinExistence type="predicted"/>
<gene>
    <name evidence="2" type="ORF">BCR43DRAFT_496179</name>
</gene>
<feature type="region of interest" description="Disordered" evidence="1">
    <location>
        <begin position="29"/>
        <end position="48"/>
    </location>
</feature>
<dbReference type="InParanoid" id="A0A1X2H3M1"/>
<keyword evidence="3" id="KW-1185">Reference proteome</keyword>
<sequence length="178" mass="20286">MTDKDLEDLVSNSIHSSLGSLFQQLVTDKSFHSSSSSSNKQSDATIGDFGGSDFKRLALKSRQRQAAEGQGYHARRWSSTSTSSSSSSASFSGYEDDDEDDTLSNSPSMDDMQPRRPFMLGQPQHIILPRPAQDKQKKRPGFMNKLYDVFFTHEDFYFNNDRNELSKDMFPTEHRHNW</sequence>
<evidence type="ECO:0000256" key="1">
    <source>
        <dbReference type="SAM" id="MobiDB-lite"/>
    </source>
</evidence>
<organism evidence="2 3">
    <name type="scientific">Syncephalastrum racemosum</name>
    <name type="common">Filamentous fungus</name>
    <dbReference type="NCBI Taxonomy" id="13706"/>
    <lineage>
        <taxon>Eukaryota</taxon>
        <taxon>Fungi</taxon>
        <taxon>Fungi incertae sedis</taxon>
        <taxon>Mucoromycota</taxon>
        <taxon>Mucoromycotina</taxon>
        <taxon>Mucoromycetes</taxon>
        <taxon>Mucorales</taxon>
        <taxon>Syncephalastraceae</taxon>
        <taxon>Syncephalastrum</taxon>
    </lineage>
</organism>
<dbReference type="Proteomes" id="UP000242180">
    <property type="component" value="Unassembled WGS sequence"/>
</dbReference>
<comment type="caution">
    <text evidence="2">The sequence shown here is derived from an EMBL/GenBank/DDBJ whole genome shotgun (WGS) entry which is preliminary data.</text>
</comment>
<accession>A0A1X2H3M1</accession>
<name>A0A1X2H3M1_SYNRA</name>
<dbReference type="EMBL" id="MCGN01000009">
    <property type="protein sequence ID" value="ORY93005.1"/>
    <property type="molecule type" value="Genomic_DNA"/>
</dbReference>
<evidence type="ECO:0000313" key="2">
    <source>
        <dbReference type="EMBL" id="ORY93005.1"/>
    </source>
</evidence>
<dbReference type="OrthoDB" id="2214918at2759"/>
<protein>
    <submittedName>
        <fullName evidence="2">Uncharacterized protein</fullName>
    </submittedName>
</protein>
<reference evidence="2 3" key="1">
    <citation type="submission" date="2016-07" db="EMBL/GenBank/DDBJ databases">
        <title>Pervasive Adenine N6-methylation of Active Genes in Fungi.</title>
        <authorList>
            <consortium name="DOE Joint Genome Institute"/>
            <person name="Mondo S.J."/>
            <person name="Dannebaum R.O."/>
            <person name="Kuo R.C."/>
            <person name="Labutti K."/>
            <person name="Haridas S."/>
            <person name="Kuo A."/>
            <person name="Salamov A."/>
            <person name="Ahrendt S.R."/>
            <person name="Lipzen A."/>
            <person name="Sullivan W."/>
            <person name="Andreopoulos W.B."/>
            <person name="Clum A."/>
            <person name="Lindquist E."/>
            <person name="Daum C."/>
            <person name="Ramamoorthy G.K."/>
            <person name="Gryganskyi A."/>
            <person name="Culley D."/>
            <person name="Magnuson J.K."/>
            <person name="James T.Y."/>
            <person name="O'Malley M.A."/>
            <person name="Stajich J.E."/>
            <person name="Spatafora J.W."/>
            <person name="Visel A."/>
            <person name="Grigoriev I.V."/>
        </authorList>
    </citation>
    <scope>NUCLEOTIDE SEQUENCE [LARGE SCALE GENOMIC DNA]</scope>
    <source>
        <strain evidence="2 3">NRRL 2496</strain>
    </source>
</reference>
<feature type="compositionally biased region" description="Low complexity" evidence="1">
    <location>
        <begin position="78"/>
        <end position="92"/>
    </location>
</feature>
<feature type="region of interest" description="Disordered" evidence="1">
    <location>
        <begin position="60"/>
        <end position="117"/>
    </location>
</feature>
<dbReference type="AlphaFoldDB" id="A0A1X2H3M1"/>
<evidence type="ECO:0000313" key="3">
    <source>
        <dbReference type="Proteomes" id="UP000242180"/>
    </source>
</evidence>